<dbReference type="GO" id="GO:0097632">
    <property type="term" value="C:extrinsic component of phagophore assembly site membrane"/>
    <property type="evidence" value="ECO:0007669"/>
    <property type="project" value="TreeGrafter"/>
</dbReference>
<organism evidence="4 5">
    <name type="scientific">Gryllus longicercus</name>
    <dbReference type="NCBI Taxonomy" id="2509291"/>
    <lineage>
        <taxon>Eukaryota</taxon>
        <taxon>Metazoa</taxon>
        <taxon>Ecdysozoa</taxon>
        <taxon>Arthropoda</taxon>
        <taxon>Hexapoda</taxon>
        <taxon>Insecta</taxon>
        <taxon>Pterygota</taxon>
        <taxon>Neoptera</taxon>
        <taxon>Polyneoptera</taxon>
        <taxon>Orthoptera</taxon>
        <taxon>Ensifera</taxon>
        <taxon>Gryllidea</taxon>
        <taxon>Grylloidea</taxon>
        <taxon>Gryllidae</taxon>
        <taxon>Gryllinae</taxon>
        <taxon>Gryllus</taxon>
    </lineage>
</organism>
<dbReference type="GO" id="GO:0005776">
    <property type="term" value="C:autophagosome"/>
    <property type="evidence" value="ECO:0007669"/>
    <property type="project" value="TreeGrafter"/>
</dbReference>
<reference evidence="4 5" key="1">
    <citation type="submission" date="2024-03" db="EMBL/GenBank/DDBJ databases">
        <title>The genome assembly and annotation of the cricket Gryllus longicercus Weissman &amp; Gray.</title>
        <authorList>
            <person name="Szrajer S."/>
            <person name="Gray D."/>
            <person name="Ylla G."/>
        </authorList>
    </citation>
    <scope>NUCLEOTIDE SEQUENCE [LARGE SCALE GENOMIC DNA]</scope>
    <source>
        <strain evidence="4">DAG 2021-001</strain>
        <tissue evidence="4">Whole body minus gut</tissue>
    </source>
</reference>
<dbReference type="GO" id="GO:0000045">
    <property type="term" value="P:autophagosome assembly"/>
    <property type="evidence" value="ECO:0007669"/>
    <property type="project" value="TreeGrafter"/>
</dbReference>
<keyword evidence="5" id="KW-1185">Reference proteome</keyword>
<dbReference type="Proteomes" id="UP001378592">
    <property type="component" value="Unassembled WGS sequence"/>
</dbReference>
<dbReference type="GO" id="GO:0035032">
    <property type="term" value="C:phosphatidylinositol 3-kinase complex, class III"/>
    <property type="evidence" value="ECO:0007669"/>
    <property type="project" value="TreeGrafter"/>
</dbReference>
<evidence type="ECO:0000313" key="4">
    <source>
        <dbReference type="EMBL" id="KAK7792614.1"/>
    </source>
</evidence>
<evidence type="ECO:0000256" key="3">
    <source>
        <dbReference type="SAM" id="MobiDB-lite"/>
    </source>
</evidence>
<dbReference type="PANTHER" id="PTHR13664">
    <property type="entry name" value="BECLIN 1-ASSOCIATED AUTOPHAGY-RELATED KEY REGULATOR"/>
    <property type="match status" value="1"/>
</dbReference>
<feature type="coiled-coil region" evidence="2">
    <location>
        <begin position="41"/>
        <end position="68"/>
    </location>
</feature>
<comment type="caution">
    <text evidence="4">The sequence shown here is derived from an EMBL/GenBank/DDBJ whole genome shotgun (WGS) entry which is preliminary data.</text>
</comment>
<dbReference type="GO" id="GO:0009267">
    <property type="term" value="P:cellular response to starvation"/>
    <property type="evidence" value="ECO:0007669"/>
    <property type="project" value="TreeGrafter"/>
</dbReference>
<sequence length="442" mass="49843">MQLIQRRKERREIEQRCRNILLKRLQVNKLQCEIFAYRERVRLLKLLIQETKENISIAESKVTNLQEANAHRSDRLPRYEERICKLERYVVQMGMDAEKRRANMHLLREELKNVIRTNVHQLVQYIFPIAQAQPVTRVPPGVKSASPENEEESSEVAVWSGGMKAEGVTWHGLPVIRETETEPLDTVSALADATRTAYIRGHWVFTDSSGELQHCIVAPWLPDSGDYSAYNMWVAANKDGVPGAGGDFEVHNPAYNISAALTYTTQLVNILAFYLDVRLPTKLCYSDFCGHELKTPQFIRRVARLNSNVLHLCFSQNVNPNLLHPSHTLQNILHLLDTEVSDLGRQGPLEIDLLLTKFLEDQLTKDLECNEDSGSEDESDTLPYEWETVQSVACPESAPGVNTVALPQALTNTQHATSMAGGLVTSAAASIASFWRGWTGQK</sequence>
<dbReference type="GO" id="GO:0035014">
    <property type="term" value="F:phosphatidylinositol 3-kinase regulator activity"/>
    <property type="evidence" value="ECO:0007669"/>
    <property type="project" value="TreeGrafter"/>
</dbReference>
<dbReference type="GO" id="GO:0000423">
    <property type="term" value="P:mitophagy"/>
    <property type="evidence" value="ECO:0007669"/>
    <property type="project" value="TreeGrafter"/>
</dbReference>
<dbReference type="Pfam" id="PF10186">
    <property type="entry name" value="ATG14"/>
    <property type="match status" value="1"/>
</dbReference>
<proteinExistence type="predicted"/>
<dbReference type="AlphaFoldDB" id="A0AAN9VCN4"/>
<dbReference type="PANTHER" id="PTHR13664:SF0">
    <property type="entry name" value="BECLIN 1-ASSOCIATED AUTOPHAGY-RELATED KEY REGULATOR"/>
    <property type="match status" value="1"/>
</dbReference>
<evidence type="ECO:0000313" key="5">
    <source>
        <dbReference type="Proteomes" id="UP001378592"/>
    </source>
</evidence>
<dbReference type="GO" id="GO:0016240">
    <property type="term" value="P:autophagosome membrane docking"/>
    <property type="evidence" value="ECO:0007669"/>
    <property type="project" value="TreeGrafter"/>
</dbReference>
<gene>
    <name evidence="4" type="ORF">R5R35_009148</name>
</gene>
<dbReference type="EMBL" id="JAZDUA010000440">
    <property type="protein sequence ID" value="KAK7792614.1"/>
    <property type="molecule type" value="Genomic_DNA"/>
</dbReference>
<name>A0AAN9VCN4_9ORTH</name>
<evidence type="ECO:0000256" key="1">
    <source>
        <dbReference type="ARBA" id="ARBA00023054"/>
    </source>
</evidence>
<evidence type="ECO:0000256" key="2">
    <source>
        <dbReference type="SAM" id="Coils"/>
    </source>
</evidence>
<evidence type="ECO:0008006" key="6">
    <source>
        <dbReference type="Google" id="ProtNLM"/>
    </source>
</evidence>
<dbReference type="GO" id="GO:0043495">
    <property type="term" value="F:protein-membrane adaptor activity"/>
    <property type="evidence" value="ECO:0007669"/>
    <property type="project" value="TreeGrafter"/>
</dbReference>
<dbReference type="GO" id="GO:0097629">
    <property type="term" value="C:extrinsic component of omegasome membrane"/>
    <property type="evidence" value="ECO:0007669"/>
    <property type="project" value="TreeGrafter"/>
</dbReference>
<keyword evidence="1 2" id="KW-0175">Coiled coil</keyword>
<accession>A0AAN9VCN4</accession>
<feature type="region of interest" description="Disordered" evidence="3">
    <location>
        <begin position="137"/>
        <end position="156"/>
    </location>
</feature>
<protein>
    <recommendedName>
        <fullName evidence="6">Beclin 1-associated autophagy-related key regulator</fullName>
    </recommendedName>
</protein>
<dbReference type="InterPro" id="IPR018791">
    <property type="entry name" value="UV_resistance/autophagy_Atg14"/>
</dbReference>